<organism evidence="14 15">
    <name type="scientific">Microbacterium caowuchunii</name>
    <dbReference type="NCBI Taxonomy" id="2614638"/>
    <lineage>
        <taxon>Bacteria</taxon>
        <taxon>Bacillati</taxon>
        <taxon>Actinomycetota</taxon>
        <taxon>Actinomycetes</taxon>
        <taxon>Micrococcales</taxon>
        <taxon>Microbacteriaceae</taxon>
        <taxon>Microbacterium</taxon>
    </lineage>
</organism>
<accession>A0A5N0T896</accession>
<comment type="caution">
    <text evidence="14">The sequence shown here is derived from an EMBL/GenBank/DDBJ whole genome shotgun (WGS) entry which is preliminary data.</text>
</comment>
<keyword evidence="4 12" id="KW-0812">Transmembrane</keyword>
<evidence type="ECO:0000256" key="7">
    <source>
        <dbReference type="ARBA" id="ARBA00023136"/>
    </source>
</evidence>
<evidence type="ECO:0000313" key="14">
    <source>
        <dbReference type="EMBL" id="KAA9131142.1"/>
    </source>
</evidence>
<dbReference type="GO" id="GO:0016989">
    <property type="term" value="F:sigma factor antagonist activity"/>
    <property type="evidence" value="ECO:0007669"/>
    <property type="project" value="TreeGrafter"/>
</dbReference>
<keyword evidence="8" id="KW-0804">Transcription</keyword>
<gene>
    <name evidence="14" type="ORF">F6B40_12615</name>
</gene>
<dbReference type="InterPro" id="IPR018764">
    <property type="entry name" value="RskA_C"/>
</dbReference>
<dbReference type="RefSeq" id="WP_150894594.1">
    <property type="nucleotide sequence ID" value="NZ_VYUY01000018.1"/>
</dbReference>
<dbReference type="GO" id="GO:0006417">
    <property type="term" value="P:regulation of translation"/>
    <property type="evidence" value="ECO:0007669"/>
    <property type="project" value="TreeGrafter"/>
</dbReference>
<name>A0A5N0T896_9MICO</name>
<feature type="region of interest" description="Disordered" evidence="11">
    <location>
        <begin position="1"/>
        <end position="22"/>
    </location>
</feature>
<keyword evidence="15" id="KW-1185">Reference proteome</keyword>
<dbReference type="Proteomes" id="UP000326838">
    <property type="component" value="Unassembled WGS sequence"/>
</dbReference>
<reference evidence="15" key="1">
    <citation type="submission" date="2019-09" db="EMBL/GenBank/DDBJ databases">
        <title>Mumia zhuanghuii sp. nov. isolated from the intestinal contents of plateau pika (Ochotona curzoniae) in the Qinghai-Tibet plateau of China.</title>
        <authorList>
            <person name="Tian Z."/>
        </authorList>
    </citation>
    <scope>NUCLEOTIDE SEQUENCE [LARGE SCALE GENOMIC DNA]</scope>
    <source>
        <strain evidence="15">L-033</strain>
    </source>
</reference>
<keyword evidence="5 12" id="KW-1133">Transmembrane helix</keyword>
<evidence type="ECO:0000256" key="5">
    <source>
        <dbReference type="ARBA" id="ARBA00022989"/>
    </source>
</evidence>
<evidence type="ECO:0000256" key="8">
    <source>
        <dbReference type="ARBA" id="ARBA00023163"/>
    </source>
</evidence>
<evidence type="ECO:0000256" key="4">
    <source>
        <dbReference type="ARBA" id="ARBA00022692"/>
    </source>
</evidence>
<sequence>MSERDFDELSAGDALHALTPDDERALRDALATDPALQERLDADREAASLLAERVPEVVPPAGIRDALLARIAVTPQDAPPPPDASSQEGARPHSRAGDERPHSADADARPHSADARPYSGPETGGASPHSAPEDTRPHSAGGSTPSDAPRRGWGTRAWFALAACLVLIIGIGGAVAVVSQQLNRPEPVVALERIESAADAQSAAATVDGGGEAVLHWSPSLGEAVLVSDDLPTIPEDKTYELWYLRDGEPISAGVFAVDDGDATAILGGEMHEGDTIAITVEPSGGAPGGIPTGSPIVAIAT</sequence>
<feature type="domain" description="Anti-sigma K factor RskA C-terminal" evidence="13">
    <location>
        <begin position="159"/>
        <end position="294"/>
    </location>
</feature>
<evidence type="ECO:0000256" key="12">
    <source>
        <dbReference type="SAM" id="Phobius"/>
    </source>
</evidence>
<dbReference type="PANTHER" id="PTHR37461">
    <property type="entry name" value="ANTI-SIGMA-K FACTOR RSKA"/>
    <property type="match status" value="1"/>
</dbReference>
<dbReference type="GO" id="GO:0005886">
    <property type="term" value="C:plasma membrane"/>
    <property type="evidence" value="ECO:0007669"/>
    <property type="project" value="UniProtKB-SubCell"/>
</dbReference>
<evidence type="ECO:0000256" key="1">
    <source>
        <dbReference type="ARBA" id="ARBA00004167"/>
    </source>
</evidence>
<evidence type="ECO:0000313" key="15">
    <source>
        <dbReference type="Proteomes" id="UP000326838"/>
    </source>
</evidence>
<comment type="subcellular location">
    <subcellularLocation>
        <location evidence="2">Cell membrane</location>
    </subcellularLocation>
    <subcellularLocation>
        <location evidence="1">Membrane</location>
        <topology evidence="1">Single-pass membrane protein</topology>
    </subcellularLocation>
</comment>
<dbReference type="InterPro" id="IPR051474">
    <property type="entry name" value="Anti-sigma-K/W_factor"/>
</dbReference>
<protein>
    <recommendedName>
        <fullName evidence="10">Regulator of SigK</fullName>
    </recommendedName>
    <alternativeName>
        <fullName evidence="9">Sigma-K anti-sigma factor RskA</fullName>
    </alternativeName>
</protein>
<dbReference type="InterPro" id="IPR041916">
    <property type="entry name" value="Anti_sigma_zinc_sf"/>
</dbReference>
<feature type="region of interest" description="Disordered" evidence="11">
    <location>
        <begin position="69"/>
        <end position="150"/>
    </location>
</feature>
<proteinExistence type="predicted"/>
<evidence type="ECO:0000256" key="11">
    <source>
        <dbReference type="SAM" id="MobiDB-lite"/>
    </source>
</evidence>
<feature type="transmembrane region" description="Helical" evidence="12">
    <location>
        <begin position="157"/>
        <end position="178"/>
    </location>
</feature>
<keyword evidence="3" id="KW-1003">Cell membrane</keyword>
<keyword evidence="7 12" id="KW-0472">Membrane</keyword>
<dbReference type="PANTHER" id="PTHR37461:SF1">
    <property type="entry name" value="ANTI-SIGMA-K FACTOR RSKA"/>
    <property type="match status" value="1"/>
</dbReference>
<feature type="compositionally biased region" description="Basic and acidic residues" evidence="11">
    <location>
        <begin position="95"/>
        <end position="114"/>
    </location>
</feature>
<evidence type="ECO:0000256" key="9">
    <source>
        <dbReference type="ARBA" id="ARBA00029829"/>
    </source>
</evidence>
<evidence type="ECO:0000256" key="3">
    <source>
        <dbReference type="ARBA" id="ARBA00022475"/>
    </source>
</evidence>
<evidence type="ECO:0000256" key="10">
    <source>
        <dbReference type="ARBA" id="ARBA00030803"/>
    </source>
</evidence>
<evidence type="ECO:0000256" key="2">
    <source>
        <dbReference type="ARBA" id="ARBA00004236"/>
    </source>
</evidence>
<dbReference type="EMBL" id="VYUY01000018">
    <property type="protein sequence ID" value="KAA9131142.1"/>
    <property type="molecule type" value="Genomic_DNA"/>
</dbReference>
<evidence type="ECO:0000259" key="13">
    <source>
        <dbReference type="Pfam" id="PF10099"/>
    </source>
</evidence>
<evidence type="ECO:0000256" key="6">
    <source>
        <dbReference type="ARBA" id="ARBA00023015"/>
    </source>
</evidence>
<dbReference type="AlphaFoldDB" id="A0A5N0T896"/>
<keyword evidence="6" id="KW-0805">Transcription regulation</keyword>
<dbReference type="Pfam" id="PF10099">
    <property type="entry name" value="RskA_C"/>
    <property type="match status" value="1"/>
</dbReference>
<dbReference type="Gene3D" id="1.10.10.1320">
    <property type="entry name" value="Anti-sigma factor, zinc-finger domain"/>
    <property type="match status" value="1"/>
</dbReference>
<feature type="compositionally biased region" description="Acidic residues" evidence="11">
    <location>
        <begin position="1"/>
        <end position="10"/>
    </location>
</feature>